<evidence type="ECO:0000313" key="3">
    <source>
        <dbReference type="Proteomes" id="UP000699462"/>
    </source>
</evidence>
<keyword evidence="1" id="KW-0812">Transmembrane</keyword>
<keyword evidence="3" id="KW-1185">Reference proteome</keyword>
<evidence type="ECO:0008006" key="4">
    <source>
        <dbReference type="Google" id="ProtNLM"/>
    </source>
</evidence>
<reference evidence="2 3" key="1">
    <citation type="submission" date="2019-07" db="EMBL/GenBank/DDBJ databases">
        <title>Annotation for the trematode Paragonimus westermani.</title>
        <authorList>
            <person name="Choi Y.-J."/>
        </authorList>
    </citation>
    <scope>NUCLEOTIDE SEQUENCE [LARGE SCALE GENOMIC DNA]</scope>
    <source>
        <strain evidence="2">180907_Pwestermani</strain>
    </source>
</reference>
<gene>
    <name evidence="2" type="ORF">P879_11668</name>
</gene>
<dbReference type="EMBL" id="JTDF01022172">
    <property type="protein sequence ID" value="KAF8560876.1"/>
    <property type="molecule type" value="Genomic_DNA"/>
</dbReference>
<feature type="transmembrane region" description="Helical" evidence="1">
    <location>
        <begin position="20"/>
        <end position="38"/>
    </location>
</feature>
<keyword evidence="1" id="KW-0472">Membrane</keyword>
<organism evidence="2 3">
    <name type="scientific">Paragonimus westermani</name>
    <dbReference type="NCBI Taxonomy" id="34504"/>
    <lineage>
        <taxon>Eukaryota</taxon>
        <taxon>Metazoa</taxon>
        <taxon>Spiralia</taxon>
        <taxon>Lophotrochozoa</taxon>
        <taxon>Platyhelminthes</taxon>
        <taxon>Trematoda</taxon>
        <taxon>Digenea</taxon>
        <taxon>Plagiorchiida</taxon>
        <taxon>Troglotremata</taxon>
        <taxon>Troglotrematidae</taxon>
        <taxon>Paragonimus</taxon>
    </lineage>
</organism>
<evidence type="ECO:0000313" key="2">
    <source>
        <dbReference type="EMBL" id="KAF8560876.1"/>
    </source>
</evidence>
<dbReference type="Proteomes" id="UP000699462">
    <property type="component" value="Unassembled WGS sequence"/>
</dbReference>
<name>A0A8T0D083_9TREM</name>
<feature type="transmembrane region" description="Helical" evidence="1">
    <location>
        <begin position="93"/>
        <end position="109"/>
    </location>
</feature>
<protein>
    <recommendedName>
        <fullName evidence="4">Amino acid transporter transmembrane domain-containing protein</fullName>
    </recommendedName>
</protein>
<dbReference type="AlphaFoldDB" id="A0A8T0D083"/>
<sequence length="136" mass="15629">MIITPVCMISKVQRLANMSAFALFFYSLMLVHMVFVLGGPKFILKFPLSHMNWWRPAGLIHCSPIFFASIFCQTQLHTVYAGMQYPSVSVIRYVVRVVVVVIAVAYGLVSPHCFEHKTIRPYCTFPDFHFTRSYLS</sequence>
<keyword evidence="1" id="KW-1133">Transmembrane helix</keyword>
<proteinExistence type="predicted"/>
<accession>A0A8T0D083</accession>
<evidence type="ECO:0000256" key="1">
    <source>
        <dbReference type="SAM" id="Phobius"/>
    </source>
</evidence>
<comment type="caution">
    <text evidence="2">The sequence shown here is derived from an EMBL/GenBank/DDBJ whole genome shotgun (WGS) entry which is preliminary data.</text>
</comment>
<feature type="transmembrane region" description="Helical" evidence="1">
    <location>
        <begin position="58"/>
        <end position="81"/>
    </location>
</feature>
<dbReference type="OrthoDB" id="513400at2759"/>